<protein>
    <submittedName>
        <fullName evidence="1">Uncharacterized protein</fullName>
    </submittedName>
</protein>
<dbReference type="Proteomes" id="UP000194546">
    <property type="component" value="Unassembled WGS sequence"/>
</dbReference>
<evidence type="ECO:0000313" key="1">
    <source>
        <dbReference type="EMBL" id="OTP73437.1"/>
    </source>
</evidence>
<dbReference type="AlphaFoldDB" id="A0A242MQ45"/>
<dbReference type="Proteomes" id="UP000195221">
    <property type="component" value="Unassembled WGS sequence"/>
</dbReference>
<evidence type="ECO:0000313" key="3">
    <source>
        <dbReference type="Proteomes" id="UP000194546"/>
    </source>
</evidence>
<dbReference type="EMBL" id="NBTY01000100">
    <property type="protein sequence ID" value="OTP73437.1"/>
    <property type="molecule type" value="Genomic_DNA"/>
</dbReference>
<proteinExistence type="predicted"/>
<comment type="caution">
    <text evidence="1">The sequence shown here is derived from an EMBL/GenBank/DDBJ whole genome shotgun (WGS) entry which is preliminary data.</text>
</comment>
<organism evidence="1 3">
    <name type="scientific">Caballeronia sordidicola</name>
    <name type="common">Burkholderia sordidicola</name>
    <dbReference type="NCBI Taxonomy" id="196367"/>
    <lineage>
        <taxon>Bacteria</taxon>
        <taxon>Pseudomonadati</taxon>
        <taxon>Pseudomonadota</taxon>
        <taxon>Betaproteobacteria</taxon>
        <taxon>Burkholderiales</taxon>
        <taxon>Burkholderiaceae</taxon>
        <taxon>Caballeronia</taxon>
    </lineage>
</organism>
<reference evidence="1 3" key="1">
    <citation type="submission" date="2017-03" db="EMBL/GenBank/DDBJ databases">
        <title>Genome analysis of strain PAMC 26510.</title>
        <authorList>
            <person name="Oh H.-M."/>
            <person name="Yang J.-A."/>
        </authorList>
    </citation>
    <scope>NUCLEOTIDE SEQUENCE [LARGE SCALE GENOMIC DNA]</scope>
    <source>
        <strain evidence="1 3">PAMC 26510</strain>
    </source>
</reference>
<name>A0A242MQ45_CABSO</name>
<dbReference type="EMBL" id="NBTZ01000077">
    <property type="protein sequence ID" value="OTP73644.1"/>
    <property type="molecule type" value="Genomic_DNA"/>
</dbReference>
<reference evidence="2 4" key="2">
    <citation type="submission" date="2017-03" db="EMBL/GenBank/DDBJ databases">
        <title>Genome analysis of strain PAMC 26577.</title>
        <authorList>
            <person name="Oh H.-M."/>
            <person name="Yang J.-A."/>
        </authorList>
    </citation>
    <scope>NUCLEOTIDE SEQUENCE [LARGE SCALE GENOMIC DNA]</scope>
    <source>
        <strain evidence="2 4">PAMC 26577</strain>
    </source>
</reference>
<evidence type="ECO:0000313" key="2">
    <source>
        <dbReference type="EMBL" id="OTP73644.1"/>
    </source>
</evidence>
<accession>A0A242MQ45</accession>
<sequence>MMLALAARGLWSGCDDRLGDTVMAYGKWNGNNWITATEDE</sequence>
<evidence type="ECO:0000313" key="4">
    <source>
        <dbReference type="Proteomes" id="UP000195221"/>
    </source>
</evidence>
<gene>
    <name evidence="1" type="ORF">PAMC26510_19370</name>
    <name evidence="2" type="ORF">PAMC26577_18385</name>
</gene>